<reference evidence="1 2" key="1">
    <citation type="submission" date="2020-02" db="EMBL/GenBank/DDBJ databases">
        <authorList>
            <person name="Sun Q."/>
        </authorList>
    </citation>
    <scope>NUCLEOTIDE SEQUENCE [LARGE SCALE GENOMIC DNA]</scope>
    <source>
        <strain evidence="1 2">YIM 13062</strain>
    </source>
</reference>
<gene>
    <name evidence="1" type="ORF">GTW58_10790</name>
</gene>
<protein>
    <submittedName>
        <fullName evidence="1">Serine hydrolase</fullName>
    </submittedName>
</protein>
<dbReference type="RefSeq" id="WP_157980540.1">
    <property type="nucleotide sequence ID" value="NZ_JAAVUN010000024.1"/>
</dbReference>
<dbReference type="InterPro" id="IPR000871">
    <property type="entry name" value="Beta-lactam_class-A"/>
</dbReference>
<comment type="caution">
    <text evidence="1">The sequence shown here is derived from an EMBL/GenBank/DDBJ whole genome shotgun (WGS) entry which is preliminary data.</text>
</comment>
<keyword evidence="2" id="KW-1185">Reference proteome</keyword>
<sequence length="251" mass="26952">MEEALEAAVEGARADLQTEIGVAVTNHSSGQTVEINQDSEVRAASLSKVAVALSHLRHLKETDEPLTPHNRGLLEDSLVHSGNESTALLFDSLGEDDDAAATELTRTHRMLGATRTAADGGWGTETTTAADQSKVLTALGQTPDWVRQEDMEVIREFMSPELGYPSYTQQFGVGVLAESQSTPESTHVTEVVVKNGWLPNDDGRRNVGTMGQSTINGEVHDIAITTFGAPNPECGYDILDDLVLIIADKVQ</sequence>
<keyword evidence="1" id="KW-0378">Hydrolase</keyword>
<dbReference type="Proteomes" id="UP000521379">
    <property type="component" value="Unassembled WGS sequence"/>
</dbReference>
<dbReference type="GO" id="GO:0046677">
    <property type="term" value="P:response to antibiotic"/>
    <property type="evidence" value="ECO:0007669"/>
    <property type="project" value="InterPro"/>
</dbReference>
<proteinExistence type="predicted"/>
<dbReference type="Gene3D" id="3.40.710.10">
    <property type="entry name" value="DD-peptidase/beta-lactamase superfamily"/>
    <property type="match status" value="1"/>
</dbReference>
<dbReference type="GO" id="GO:0030655">
    <property type="term" value="P:beta-lactam antibiotic catabolic process"/>
    <property type="evidence" value="ECO:0007669"/>
    <property type="project" value="InterPro"/>
</dbReference>
<dbReference type="PANTHER" id="PTHR35333">
    <property type="entry name" value="BETA-LACTAMASE"/>
    <property type="match status" value="1"/>
</dbReference>
<dbReference type="SUPFAM" id="SSF56601">
    <property type="entry name" value="beta-lactamase/transpeptidase-like"/>
    <property type="match status" value="1"/>
</dbReference>
<evidence type="ECO:0000313" key="1">
    <source>
        <dbReference type="EMBL" id="NKE10405.1"/>
    </source>
</evidence>
<organism evidence="1 2">
    <name type="scientific">Kocuria subflava</name>
    <dbReference type="NCBI Taxonomy" id="1736139"/>
    <lineage>
        <taxon>Bacteria</taxon>
        <taxon>Bacillati</taxon>
        <taxon>Actinomycetota</taxon>
        <taxon>Actinomycetes</taxon>
        <taxon>Micrococcales</taxon>
        <taxon>Micrococcaceae</taxon>
        <taxon>Kocuria</taxon>
    </lineage>
</organism>
<dbReference type="PANTHER" id="PTHR35333:SF3">
    <property type="entry name" value="BETA-LACTAMASE-TYPE TRANSPEPTIDASE FOLD CONTAINING PROTEIN"/>
    <property type="match status" value="1"/>
</dbReference>
<evidence type="ECO:0000313" key="2">
    <source>
        <dbReference type="Proteomes" id="UP000521379"/>
    </source>
</evidence>
<dbReference type="GO" id="GO:0008800">
    <property type="term" value="F:beta-lactamase activity"/>
    <property type="evidence" value="ECO:0007669"/>
    <property type="project" value="InterPro"/>
</dbReference>
<dbReference type="AlphaFoldDB" id="A0A846U1R3"/>
<accession>A0A846U1R3</accession>
<dbReference type="EMBL" id="JAAVUN010000024">
    <property type="protein sequence ID" value="NKE10405.1"/>
    <property type="molecule type" value="Genomic_DNA"/>
</dbReference>
<name>A0A846U1R3_9MICC</name>
<dbReference type="InterPro" id="IPR012338">
    <property type="entry name" value="Beta-lactam/transpept-like"/>
</dbReference>